<dbReference type="KEGG" id="cmah:C1I91_01390"/>
<evidence type="ECO:0000313" key="4">
    <source>
        <dbReference type="Proteomes" id="UP000286268"/>
    </source>
</evidence>
<dbReference type="OrthoDB" id="9770030at2"/>
<gene>
    <name evidence="1" type="primary">trhO</name>
    <name evidence="3" type="ORF">C1I91_01390</name>
</gene>
<dbReference type="HAMAP" id="MF_00469">
    <property type="entry name" value="TrhO"/>
    <property type="match status" value="1"/>
</dbReference>
<accession>A0A3R5UBV7</accession>
<evidence type="ECO:0000259" key="2">
    <source>
        <dbReference type="PROSITE" id="PS50206"/>
    </source>
</evidence>
<sequence>MYLSKYRVLLYYKFVNIDNSEDYTKEHLKLCKSIGLKGRILIADEGINGTVSGTVEQTEAYMNALKADPRFEDMVYKIDEVDEHAFKKMHVRHKNSIITLLPEDDVNPNEKVGKYLKPKEFYEMLQRDDVIVVDGRNDYEYDIGHFRGAIRPEVNNFKEFPEWIDENLSEYKDKKILTYCTGGIRCEKLTGVFLEHGFDDVYHLEGGIVTYGKDPEVKGRLWDGRCYVFDERISVKINNTEEDTVISKCAHCGEESYRYINCTNDDCHKQHICCEKCEAEQEGFCSDSCRQYIIEHPERDARLRLKEKAKMYERYNQKHEKSKEVVNKLQKNNII</sequence>
<dbReference type="GO" id="GO:0006400">
    <property type="term" value="P:tRNA modification"/>
    <property type="evidence" value="ECO:0007669"/>
    <property type="project" value="UniProtKB-UniRule"/>
</dbReference>
<dbReference type="Pfam" id="PF12368">
    <property type="entry name" value="Rhodanese_C"/>
    <property type="match status" value="1"/>
</dbReference>
<keyword evidence="4" id="KW-1185">Reference proteome</keyword>
<dbReference type="SMART" id="SM00450">
    <property type="entry name" value="RHOD"/>
    <property type="match status" value="1"/>
</dbReference>
<comment type="function">
    <text evidence="1">Catalyzes oxygen-dependent 5-hydroxyuridine (ho5U) modification at position 34 in tRNAs.</text>
</comment>
<feature type="domain" description="Rhodanese" evidence="2">
    <location>
        <begin position="126"/>
        <end position="220"/>
    </location>
</feature>
<dbReference type="InterPro" id="IPR040503">
    <property type="entry name" value="TRHO_N"/>
</dbReference>
<comment type="catalytic activity">
    <reaction evidence="1">
        <text>uridine(34) in tRNA + AH2 + O2 = 5-hydroxyuridine(34) in tRNA + A + H2O</text>
        <dbReference type="Rhea" id="RHEA:64224"/>
        <dbReference type="Rhea" id="RHEA-COMP:11727"/>
        <dbReference type="Rhea" id="RHEA-COMP:13381"/>
        <dbReference type="ChEBI" id="CHEBI:13193"/>
        <dbReference type="ChEBI" id="CHEBI:15377"/>
        <dbReference type="ChEBI" id="CHEBI:15379"/>
        <dbReference type="ChEBI" id="CHEBI:17499"/>
        <dbReference type="ChEBI" id="CHEBI:65315"/>
        <dbReference type="ChEBI" id="CHEBI:136877"/>
    </reaction>
</comment>
<dbReference type="InterPro" id="IPR020936">
    <property type="entry name" value="TrhO"/>
</dbReference>
<evidence type="ECO:0000256" key="1">
    <source>
        <dbReference type="HAMAP-Rule" id="MF_00469"/>
    </source>
</evidence>
<dbReference type="Gene3D" id="3.40.250.10">
    <property type="entry name" value="Rhodanese-like domain"/>
    <property type="match status" value="1"/>
</dbReference>
<dbReference type="EC" id="1.14.-.-" evidence="1"/>
<dbReference type="PANTHER" id="PTHR43268">
    <property type="entry name" value="THIOSULFATE SULFURTRANSFERASE/RHODANESE-LIKE DOMAIN-CONTAINING PROTEIN 2"/>
    <property type="match status" value="1"/>
</dbReference>
<dbReference type="NCBIfam" id="NF001135">
    <property type="entry name" value="PRK00142.1-3"/>
    <property type="match status" value="1"/>
</dbReference>
<dbReference type="PROSITE" id="PS50206">
    <property type="entry name" value="RHODANESE_3"/>
    <property type="match status" value="1"/>
</dbReference>
<keyword evidence="1" id="KW-0560">Oxidoreductase</keyword>
<keyword evidence="1" id="KW-0819">tRNA processing</keyword>
<dbReference type="Gene3D" id="3.30.70.100">
    <property type="match status" value="1"/>
</dbReference>
<dbReference type="AlphaFoldDB" id="A0A3R5UBV7"/>
<name>A0A3R5UBV7_9CLOT</name>
<comment type="similarity">
    <text evidence="1">Belongs to the TrhO family.</text>
</comment>
<organism evidence="3 4">
    <name type="scientific">Clostridium manihotivorum</name>
    <dbReference type="NCBI Taxonomy" id="2320868"/>
    <lineage>
        <taxon>Bacteria</taxon>
        <taxon>Bacillati</taxon>
        <taxon>Bacillota</taxon>
        <taxon>Clostridia</taxon>
        <taxon>Eubacteriales</taxon>
        <taxon>Clostridiaceae</taxon>
        <taxon>Clostridium</taxon>
    </lineage>
</organism>
<dbReference type="Pfam" id="PF17773">
    <property type="entry name" value="UPF0176_N"/>
    <property type="match status" value="1"/>
</dbReference>
<proteinExistence type="inferred from homology"/>
<dbReference type="Pfam" id="PF00581">
    <property type="entry name" value="Rhodanese"/>
    <property type="match status" value="1"/>
</dbReference>
<dbReference type="EMBL" id="CP025746">
    <property type="protein sequence ID" value="QAA35190.1"/>
    <property type="molecule type" value="Genomic_DNA"/>
</dbReference>
<reference evidence="3 4" key="1">
    <citation type="submission" date="2018-01" db="EMBL/GenBank/DDBJ databases">
        <title>Genome Sequencing and Assembly of Anaerobacter polyendosporus strain CT4.</title>
        <authorList>
            <person name="Tachaapaikoon C."/>
            <person name="Sutheeworapong S."/>
            <person name="Jenjaroenpun P."/>
            <person name="Wongsurawat T."/>
            <person name="Nookeaw I."/>
            <person name="Cheawchanlertfa P."/>
            <person name="Kosugi A."/>
            <person name="Cheevadhanarak S."/>
            <person name="Ratanakhanokchai K."/>
        </authorList>
    </citation>
    <scope>NUCLEOTIDE SEQUENCE [LARGE SCALE GENOMIC DNA]</scope>
    <source>
        <strain evidence="3 4">CT4</strain>
    </source>
</reference>
<dbReference type="InterPro" id="IPR022111">
    <property type="entry name" value="Rhodanese_C"/>
</dbReference>
<dbReference type="InterPro" id="IPR036873">
    <property type="entry name" value="Rhodanese-like_dom_sf"/>
</dbReference>
<dbReference type="GO" id="GO:0016705">
    <property type="term" value="F:oxidoreductase activity, acting on paired donors, with incorporation or reduction of molecular oxygen"/>
    <property type="evidence" value="ECO:0007669"/>
    <property type="project" value="UniProtKB-UniRule"/>
</dbReference>
<evidence type="ECO:0000313" key="3">
    <source>
        <dbReference type="EMBL" id="QAA35190.1"/>
    </source>
</evidence>
<dbReference type="PANTHER" id="PTHR43268:SF3">
    <property type="entry name" value="RHODANESE-LIKE DOMAIN-CONTAINING PROTEIN 7-RELATED"/>
    <property type="match status" value="1"/>
</dbReference>
<dbReference type="Proteomes" id="UP000286268">
    <property type="component" value="Chromosome"/>
</dbReference>
<dbReference type="InterPro" id="IPR001763">
    <property type="entry name" value="Rhodanese-like_dom"/>
</dbReference>
<dbReference type="CDD" id="cd01518">
    <property type="entry name" value="RHOD_YceA"/>
    <property type="match status" value="1"/>
</dbReference>
<dbReference type="SUPFAM" id="SSF52821">
    <property type="entry name" value="Rhodanese/Cell cycle control phosphatase"/>
    <property type="match status" value="1"/>
</dbReference>
<protein>
    <recommendedName>
        <fullName evidence="1">tRNA uridine(34) hydroxylase</fullName>
        <ecNumber evidence="1">1.14.-.-</ecNumber>
    </recommendedName>
    <alternativeName>
        <fullName evidence="1">tRNA hydroxylation protein O</fullName>
    </alternativeName>
</protein>